<gene>
    <name evidence="2" type="ORF">NCTC13063_01287</name>
</gene>
<name>A0AAQ1UIB2_9BACT</name>
<dbReference type="AlphaFoldDB" id="A0AAQ1UIB2"/>
<evidence type="ECO:0000256" key="1">
    <source>
        <dbReference type="SAM" id="MobiDB-lite"/>
    </source>
</evidence>
<evidence type="ECO:0000313" key="2">
    <source>
        <dbReference type="EMBL" id="SUB80010.1"/>
    </source>
</evidence>
<dbReference type="EMBL" id="UGTJ01000001">
    <property type="protein sequence ID" value="SUB80010.1"/>
    <property type="molecule type" value="Genomic_DNA"/>
</dbReference>
<evidence type="ECO:0000313" key="3">
    <source>
        <dbReference type="Proteomes" id="UP000255283"/>
    </source>
</evidence>
<proteinExistence type="predicted"/>
<organism evidence="2 3">
    <name type="scientific">Segatella buccae</name>
    <dbReference type="NCBI Taxonomy" id="28126"/>
    <lineage>
        <taxon>Bacteria</taxon>
        <taxon>Pseudomonadati</taxon>
        <taxon>Bacteroidota</taxon>
        <taxon>Bacteroidia</taxon>
        <taxon>Bacteroidales</taxon>
        <taxon>Prevotellaceae</taxon>
        <taxon>Segatella</taxon>
    </lineage>
</organism>
<reference evidence="2 3" key="1">
    <citation type="submission" date="2018-06" db="EMBL/GenBank/DDBJ databases">
        <authorList>
            <consortium name="Pathogen Informatics"/>
            <person name="Doyle S."/>
        </authorList>
    </citation>
    <scope>NUCLEOTIDE SEQUENCE [LARGE SCALE GENOMIC DNA]</scope>
    <source>
        <strain evidence="2 3">NCTC13063</strain>
    </source>
</reference>
<sequence length="52" mass="6035">MQIGNEKNIQKTHTTFLKSPTNNRPLSLIPPLTAYHLHIHPPKHRLLRISKC</sequence>
<comment type="caution">
    <text evidence="2">The sequence shown here is derived from an EMBL/GenBank/DDBJ whole genome shotgun (WGS) entry which is preliminary data.</text>
</comment>
<feature type="region of interest" description="Disordered" evidence="1">
    <location>
        <begin position="1"/>
        <end position="23"/>
    </location>
</feature>
<dbReference type="Proteomes" id="UP000255283">
    <property type="component" value="Unassembled WGS sequence"/>
</dbReference>
<protein>
    <submittedName>
        <fullName evidence="2">Uncharacterized protein</fullName>
    </submittedName>
</protein>
<accession>A0AAQ1UIB2</accession>